<evidence type="ECO:0000313" key="8">
    <source>
        <dbReference type="EMBL" id="WOH02305.1"/>
    </source>
</evidence>
<keyword evidence="4 7" id="KW-1133">Transmembrane helix</keyword>
<evidence type="ECO:0000256" key="6">
    <source>
        <dbReference type="ARBA" id="ARBA00044504"/>
    </source>
</evidence>
<proteinExistence type="inferred from homology"/>
<reference evidence="8" key="2">
    <citation type="submission" date="2022-03" db="EMBL/GenBank/DDBJ databases">
        <title>Draft title - Genomic analysis of global carrot germplasm unveils the trajectory of domestication and the origin of high carotenoid orange carrot.</title>
        <authorList>
            <person name="Iorizzo M."/>
            <person name="Ellison S."/>
            <person name="Senalik D."/>
            <person name="Macko-Podgorni A."/>
            <person name="Grzebelus D."/>
            <person name="Bostan H."/>
            <person name="Rolling W."/>
            <person name="Curaba J."/>
            <person name="Simon P."/>
        </authorList>
    </citation>
    <scope>NUCLEOTIDE SEQUENCE</scope>
    <source>
        <tissue evidence="8">Leaf</tissue>
    </source>
</reference>
<feature type="transmembrane region" description="Helical" evidence="7">
    <location>
        <begin position="352"/>
        <end position="372"/>
    </location>
</feature>
<comment type="similarity">
    <text evidence="2">Belongs to the major facilitator superfamily. Proton-dependent oligopeptide transporter (POT/PTR) (TC 2.A.17) family.</text>
</comment>
<dbReference type="PANTHER" id="PTHR11654">
    <property type="entry name" value="OLIGOPEPTIDE TRANSPORTER-RELATED"/>
    <property type="match status" value="1"/>
</dbReference>
<dbReference type="PROSITE" id="PS01022">
    <property type="entry name" value="PTR2_1"/>
    <property type="match status" value="1"/>
</dbReference>
<feature type="transmembrane region" description="Helical" evidence="7">
    <location>
        <begin position="117"/>
        <end position="137"/>
    </location>
</feature>
<dbReference type="Proteomes" id="UP000077755">
    <property type="component" value="Chromosome 5"/>
</dbReference>
<feature type="transmembrane region" description="Helical" evidence="7">
    <location>
        <begin position="552"/>
        <end position="574"/>
    </location>
</feature>
<gene>
    <name evidence="8" type="ORF">DCAR_0521694</name>
</gene>
<feature type="transmembrane region" description="Helical" evidence="7">
    <location>
        <begin position="203"/>
        <end position="222"/>
    </location>
</feature>
<feature type="transmembrane region" description="Helical" evidence="7">
    <location>
        <begin position="228"/>
        <end position="247"/>
    </location>
</feature>
<sequence>MASQKEDSSLNTYRLLEGSEEDDLYTEDGTVDYLDNIANRRTTGNWKACSYILGTEFSERLASFGMSSNLVVYLKNRLNEHSVTASKNMANWSGTCYAMPLIGAVVADRYLGRYGTIATFSIIYAMGMSLLTLSASVPGLKPICDEGGVCYSTDAQTAVFFIALYLVAIGSGGIKPCVTPFGADQFDDTDEVEKAQKGSLFNWFYFLISIASLIAHSVLVWIQVNIGWGIGYGIATGAMVIAVIWFFSGTTLYRNQRPGSNPLTRLRRVIVASIKKRNLKVPTDESVLFKNVDAETTTIRSHKLDHTESLSFFDKAAVELESDRIEGSINTWSLCTVTEVEELKALVRLLPLWATGIIFSTMYVQTGIFFVLQGCVMDTRVGNSSFEFPPASVGIFDFISVMFWVPVYEHIIVPVARKFTGQKNGLTPLQRLGTGLFIAIFSMICAGILEYLRLELVRRHDYYELDHVPMSIFWQIPQYFIMGCAEVFTQIGQMEFFYDQAPDSMRSFGAALSLSTTALGCYMSSFLVTVVTKYSTRNGNVGWITDNLNYGHLHYFFGLLAMLGTINLGVFILVSRWYTHKKSVKALD</sequence>
<dbReference type="GO" id="GO:0016020">
    <property type="term" value="C:membrane"/>
    <property type="evidence" value="ECO:0007669"/>
    <property type="project" value="UniProtKB-SubCell"/>
</dbReference>
<evidence type="ECO:0000256" key="2">
    <source>
        <dbReference type="ARBA" id="ARBA00005982"/>
    </source>
</evidence>
<feature type="transmembrane region" description="Helical" evidence="7">
    <location>
        <begin position="392"/>
        <end position="411"/>
    </location>
</feature>
<keyword evidence="3 7" id="KW-0812">Transmembrane</keyword>
<reference evidence="8" key="1">
    <citation type="journal article" date="2016" name="Nat. Genet.">
        <title>A high-quality carrot genome assembly provides new insights into carotenoid accumulation and asterid genome evolution.</title>
        <authorList>
            <person name="Iorizzo M."/>
            <person name="Ellison S."/>
            <person name="Senalik D."/>
            <person name="Zeng P."/>
            <person name="Satapoomin P."/>
            <person name="Huang J."/>
            <person name="Bowman M."/>
            <person name="Iovene M."/>
            <person name="Sanseverino W."/>
            <person name="Cavagnaro P."/>
            <person name="Yildiz M."/>
            <person name="Macko-Podgorni A."/>
            <person name="Moranska E."/>
            <person name="Grzebelus E."/>
            <person name="Grzebelus D."/>
            <person name="Ashrafi H."/>
            <person name="Zheng Z."/>
            <person name="Cheng S."/>
            <person name="Spooner D."/>
            <person name="Van Deynze A."/>
            <person name="Simon P."/>
        </authorList>
    </citation>
    <scope>NUCLEOTIDE SEQUENCE</scope>
    <source>
        <tissue evidence="8">Leaf</tissue>
    </source>
</reference>
<dbReference type="Gene3D" id="1.20.1250.20">
    <property type="entry name" value="MFS general substrate transporter like domains"/>
    <property type="match status" value="1"/>
</dbReference>
<name>A0AAF0X6X7_DAUCS</name>
<dbReference type="Pfam" id="PF00854">
    <property type="entry name" value="PTR2"/>
    <property type="match status" value="1"/>
</dbReference>
<keyword evidence="9" id="KW-1185">Reference proteome</keyword>
<protein>
    <submittedName>
        <fullName evidence="8">Uncharacterized protein</fullName>
    </submittedName>
</protein>
<feature type="transmembrane region" description="Helical" evidence="7">
    <location>
        <begin position="432"/>
        <end position="452"/>
    </location>
</feature>
<feature type="transmembrane region" description="Helical" evidence="7">
    <location>
        <begin position="472"/>
        <end position="489"/>
    </location>
</feature>
<evidence type="ECO:0000256" key="4">
    <source>
        <dbReference type="ARBA" id="ARBA00022989"/>
    </source>
</evidence>
<evidence type="ECO:0000256" key="1">
    <source>
        <dbReference type="ARBA" id="ARBA00004141"/>
    </source>
</evidence>
<evidence type="ECO:0000256" key="7">
    <source>
        <dbReference type="SAM" id="Phobius"/>
    </source>
</evidence>
<accession>A0AAF0X6X7</accession>
<comment type="similarity">
    <text evidence="6">Belongs to the major facilitator superfamily. Phosphate:H(+) symporter (TC 2.A.1.9) family.</text>
</comment>
<dbReference type="InterPro" id="IPR018456">
    <property type="entry name" value="PTR2_symporter_CS"/>
</dbReference>
<evidence type="ECO:0000256" key="3">
    <source>
        <dbReference type="ARBA" id="ARBA00022692"/>
    </source>
</evidence>
<feature type="transmembrane region" description="Helical" evidence="7">
    <location>
        <begin position="510"/>
        <end position="532"/>
    </location>
</feature>
<organism evidence="8 9">
    <name type="scientific">Daucus carota subsp. sativus</name>
    <name type="common">Carrot</name>
    <dbReference type="NCBI Taxonomy" id="79200"/>
    <lineage>
        <taxon>Eukaryota</taxon>
        <taxon>Viridiplantae</taxon>
        <taxon>Streptophyta</taxon>
        <taxon>Embryophyta</taxon>
        <taxon>Tracheophyta</taxon>
        <taxon>Spermatophyta</taxon>
        <taxon>Magnoliopsida</taxon>
        <taxon>eudicotyledons</taxon>
        <taxon>Gunneridae</taxon>
        <taxon>Pentapetalae</taxon>
        <taxon>asterids</taxon>
        <taxon>campanulids</taxon>
        <taxon>Apiales</taxon>
        <taxon>Apiaceae</taxon>
        <taxon>Apioideae</taxon>
        <taxon>Scandiceae</taxon>
        <taxon>Daucinae</taxon>
        <taxon>Daucus</taxon>
        <taxon>Daucus sect. Daucus</taxon>
    </lineage>
</organism>
<dbReference type="GO" id="GO:0022857">
    <property type="term" value="F:transmembrane transporter activity"/>
    <property type="evidence" value="ECO:0007669"/>
    <property type="project" value="InterPro"/>
</dbReference>
<feature type="transmembrane region" description="Helical" evidence="7">
    <location>
        <begin position="157"/>
        <end position="174"/>
    </location>
</feature>
<dbReference type="EMBL" id="CP093347">
    <property type="protein sequence ID" value="WOH02305.1"/>
    <property type="molecule type" value="Genomic_DNA"/>
</dbReference>
<dbReference type="InterPro" id="IPR000109">
    <property type="entry name" value="POT_fam"/>
</dbReference>
<evidence type="ECO:0000313" key="9">
    <source>
        <dbReference type="Proteomes" id="UP000077755"/>
    </source>
</evidence>
<dbReference type="InterPro" id="IPR036259">
    <property type="entry name" value="MFS_trans_sf"/>
</dbReference>
<evidence type="ECO:0000256" key="5">
    <source>
        <dbReference type="ARBA" id="ARBA00023136"/>
    </source>
</evidence>
<dbReference type="AlphaFoldDB" id="A0AAF0X6X7"/>
<dbReference type="GO" id="GO:0006857">
    <property type="term" value="P:oligopeptide transport"/>
    <property type="evidence" value="ECO:0007669"/>
    <property type="project" value="InterPro"/>
</dbReference>
<keyword evidence="5 7" id="KW-0472">Membrane</keyword>
<dbReference type="SUPFAM" id="SSF103473">
    <property type="entry name" value="MFS general substrate transporter"/>
    <property type="match status" value="1"/>
</dbReference>
<comment type="subcellular location">
    <subcellularLocation>
        <location evidence="1">Membrane</location>
        <topology evidence="1">Multi-pass membrane protein</topology>
    </subcellularLocation>
</comment>